<evidence type="ECO:0000313" key="3">
    <source>
        <dbReference type="Proteomes" id="UP000552644"/>
    </source>
</evidence>
<keyword evidence="3" id="KW-1185">Reference proteome</keyword>
<evidence type="ECO:0008006" key="4">
    <source>
        <dbReference type="Google" id="ProtNLM"/>
    </source>
</evidence>
<evidence type="ECO:0000256" key="1">
    <source>
        <dbReference type="SAM" id="SignalP"/>
    </source>
</evidence>
<dbReference type="EMBL" id="JACHJP010000001">
    <property type="protein sequence ID" value="MBB4913060.1"/>
    <property type="molecule type" value="Genomic_DNA"/>
</dbReference>
<gene>
    <name evidence="2" type="ORF">FHS44_000132</name>
</gene>
<sequence length="99" mass="9948">MRIRSLSAAAVLAVALGAGTLAAAVPASAAPVGCRPTYPYNGAVTTYCSGGTGEHRAVCLYRDGGTTLKNFGAWVPTTSSSTTWCPPASMIGGNVEVRG</sequence>
<accession>A0A7W7QGB7</accession>
<evidence type="ECO:0000313" key="2">
    <source>
        <dbReference type="EMBL" id="MBB4913060.1"/>
    </source>
</evidence>
<reference evidence="2 3" key="1">
    <citation type="submission" date="2020-08" db="EMBL/GenBank/DDBJ databases">
        <title>Genomic Encyclopedia of Type Strains, Phase III (KMG-III): the genomes of soil and plant-associated and newly described type strains.</title>
        <authorList>
            <person name="Whitman W."/>
        </authorList>
    </citation>
    <scope>NUCLEOTIDE SEQUENCE [LARGE SCALE GENOMIC DNA]</scope>
    <source>
        <strain evidence="2 3">CECT 8840</strain>
    </source>
</reference>
<dbReference type="AlphaFoldDB" id="A0A7W7QGB7"/>
<dbReference type="RefSeq" id="WP_184711887.1">
    <property type="nucleotide sequence ID" value="NZ_JACHJP010000001.1"/>
</dbReference>
<comment type="caution">
    <text evidence="2">The sequence shown here is derived from an EMBL/GenBank/DDBJ whole genome shotgun (WGS) entry which is preliminary data.</text>
</comment>
<protein>
    <recommendedName>
        <fullName evidence="4">Secreted protein</fullName>
    </recommendedName>
</protein>
<organism evidence="2 3">
    <name type="scientific">Streptosporangium saharense</name>
    <dbReference type="NCBI Taxonomy" id="1706840"/>
    <lineage>
        <taxon>Bacteria</taxon>
        <taxon>Bacillati</taxon>
        <taxon>Actinomycetota</taxon>
        <taxon>Actinomycetes</taxon>
        <taxon>Streptosporangiales</taxon>
        <taxon>Streptosporangiaceae</taxon>
        <taxon>Streptosporangium</taxon>
    </lineage>
</organism>
<feature type="chain" id="PRO_5039035228" description="Secreted protein" evidence="1">
    <location>
        <begin position="24"/>
        <end position="99"/>
    </location>
</feature>
<feature type="signal peptide" evidence="1">
    <location>
        <begin position="1"/>
        <end position="23"/>
    </location>
</feature>
<proteinExistence type="predicted"/>
<name>A0A7W7QGB7_9ACTN</name>
<keyword evidence="1" id="KW-0732">Signal</keyword>
<dbReference type="Proteomes" id="UP000552644">
    <property type="component" value="Unassembled WGS sequence"/>
</dbReference>